<feature type="domain" description="CBS" evidence="3">
    <location>
        <begin position="167"/>
        <end position="225"/>
    </location>
</feature>
<dbReference type="SMART" id="SM00116">
    <property type="entry name" value="CBS"/>
    <property type="match status" value="2"/>
</dbReference>
<evidence type="ECO:0000313" key="4">
    <source>
        <dbReference type="EMBL" id="OOV08555.1"/>
    </source>
</evidence>
<dbReference type="InterPro" id="IPR000644">
    <property type="entry name" value="CBS_dom"/>
</dbReference>
<keyword evidence="5" id="KW-1185">Reference proteome</keyword>
<evidence type="ECO:0000256" key="1">
    <source>
        <dbReference type="ARBA" id="ARBA00023122"/>
    </source>
</evidence>
<keyword evidence="1 2" id="KW-0129">CBS domain</keyword>
<sequence>MFSVYGMQGRLFRGSLEQLRQVGGVGALTRSRALLPTGKQGDDRLAESFGAFVESAANKATGDDGHRSALSAYTDTRDGSTVRHPLTRVSDLMSPRIISLKDSATVLQAWQVLSEQGVGQAPVIDANNHLVGLLTRADLLNPERLPSPDSHALAWRALMLQNVTNIMVTPVPSVAPDSDIRRVAQVLLDTGLPGLPVVDDQGLVAGFISRSDILRAVVTDPPLDLWG</sequence>
<dbReference type="STRING" id="28066.RF819_19305"/>
<dbReference type="EMBL" id="MTJN01000002">
    <property type="protein sequence ID" value="OOV08555.1"/>
    <property type="molecule type" value="Genomic_DNA"/>
</dbReference>
<evidence type="ECO:0000256" key="2">
    <source>
        <dbReference type="PROSITE-ProRule" id="PRU00703"/>
    </source>
</evidence>
<evidence type="ECO:0000313" key="5">
    <source>
        <dbReference type="Proteomes" id="UP000190750"/>
    </source>
</evidence>
<dbReference type="OrthoDB" id="9811720at2"/>
<dbReference type="PROSITE" id="PS51371">
    <property type="entry name" value="CBS"/>
    <property type="match status" value="2"/>
</dbReference>
<organism evidence="4 5">
    <name type="scientific">Rhodoferax fermentans</name>
    <dbReference type="NCBI Taxonomy" id="28066"/>
    <lineage>
        <taxon>Bacteria</taxon>
        <taxon>Pseudomonadati</taxon>
        <taxon>Pseudomonadota</taxon>
        <taxon>Betaproteobacteria</taxon>
        <taxon>Burkholderiales</taxon>
        <taxon>Comamonadaceae</taxon>
        <taxon>Rhodoferax</taxon>
    </lineage>
</organism>
<dbReference type="InterPro" id="IPR051257">
    <property type="entry name" value="Diverse_CBS-Domain"/>
</dbReference>
<evidence type="ECO:0000259" key="3">
    <source>
        <dbReference type="PROSITE" id="PS51371"/>
    </source>
</evidence>
<proteinExistence type="predicted"/>
<dbReference type="PANTHER" id="PTHR43080:SF26">
    <property type="entry name" value="REGULATORY PROTEIN"/>
    <property type="match status" value="1"/>
</dbReference>
<name>A0A1T1AX52_RHOFE</name>
<dbReference type="RefSeq" id="WP_078366443.1">
    <property type="nucleotide sequence ID" value="NZ_MTJN01000002.1"/>
</dbReference>
<gene>
    <name evidence="4" type="ORF">RF819_19305</name>
</gene>
<dbReference type="Pfam" id="PF00571">
    <property type="entry name" value="CBS"/>
    <property type="match status" value="2"/>
</dbReference>
<protein>
    <recommendedName>
        <fullName evidence="3">CBS domain-containing protein</fullName>
    </recommendedName>
</protein>
<dbReference type="Proteomes" id="UP000190750">
    <property type="component" value="Unassembled WGS sequence"/>
</dbReference>
<accession>A0A1T1AX52</accession>
<dbReference type="SUPFAM" id="SSF54631">
    <property type="entry name" value="CBS-domain pair"/>
    <property type="match status" value="1"/>
</dbReference>
<reference evidence="4 5" key="1">
    <citation type="submission" date="2017-01" db="EMBL/GenBank/DDBJ databases">
        <title>Genome sequencing of Rhodoferax fermentans JCM 7819.</title>
        <authorList>
            <person name="Kim Y.J."/>
            <person name="Farh M.E.-A."/>
            <person name="Yang D.-C."/>
        </authorList>
    </citation>
    <scope>NUCLEOTIDE SEQUENCE [LARGE SCALE GENOMIC DNA]</scope>
    <source>
        <strain evidence="4 5">JCM 7819</strain>
    </source>
</reference>
<dbReference type="PANTHER" id="PTHR43080">
    <property type="entry name" value="CBS DOMAIN-CONTAINING PROTEIN CBSX3, MITOCHONDRIAL"/>
    <property type="match status" value="1"/>
</dbReference>
<comment type="caution">
    <text evidence="4">The sequence shown here is derived from an EMBL/GenBank/DDBJ whole genome shotgun (WGS) entry which is preliminary data.</text>
</comment>
<dbReference type="Gene3D" id="3.10.580.10">
    <property type="entry name" value="CBS-domain"/>
    <property type="match status" value="1"/>
</dbReference>
<dbReference type="AlphaFoldDB" id="A0A1T1AX52"/>
<feature type="domain" description="CBS" evidence="3">
    <location>
        <begin position="93"/>
        <end position="150"/>
    </location>
</feature>
<dbReference type="InterPro" id="IPR046342">
    <property type="entry name" value="CBS_dom_sf"/>
</dbReference>